<evidence type="ECO:0000256" key="1">
    <source>
        <dbReference type="SAM" id="MobiDB-lite"/>
    </source>
</evidence>
<sequence>MTTPQQPQKISPARRRTLAVFTIVVTVVAVCSVAFTRTDSGSDNGICAAFQNSFGLYPGAAVTIRGIQIGTVESVTPRGTQVQVDMTIDDRTLGRDVGAAIVNSSILTDRRVELVNTEVPDGGTEFDGTCIPESRTAEPTSVPDALNSFSPGSSRTSPRPTSRAASHSRRCSRAPTVRWADSDRRSTGSCVNSAT</sequence>
<organism evidence="5 7">
    <name type="scientific">Gordonia amicalis</name>
    <dbReference type="NCBI Taxonomy" id="89053"/>
    <lineage>
        <taxon>Bacteria</taxon>
        <taxon>Bacillati</taxon>
        <taxon>Actinomycetota</taxon>
        <taxon>Actinomycetes</taxon>
        <taxon>Mycobacteriales</taxon>
        <taxon>Gordoniaceae</taxon>
        <taxon>Gordonia</taxon>
    </lineage>
</organism>
<keyword evidence="2" id="KW-0812">Transmembrane</keyword>
<proteinExistence type="predicted"/>
<dbReference type="RefSeq" id="WP_006435140.1">
    <property type="nucleotide sequence ID" value="NZ_CP091855.1"/>
</dbReference>
<dbReference type="Pfam" id="PF02470">
    <property type="entry name" value="MlaD"/>
    <property type="match status" value="1"/>
</dbReference>
<evidence type="ECO:0000313" key="7">
    <source>
        <dbReference type="Proteomes" id="UP001185922"/>
    </source>
</evidence>
<feature type="compositionally biased region" description="Low complexity" evidence="1">
    <location>
        <begin position="148"/>
        <end position="165"/>
    </location>
</feature>
<dbReference type="GeneID" id="77170325"/>
<feature type="transmembrane region" description="Helical" evidence="2">
    <location>
        <begin position="18"/>
        <end position="35"/>
    </location>
</feature>
<protein>
    <submittedName>
        <fullName evidence="5">MlaD family protein</fullName>
    </submittedName>
</protein>
<dbReference type="PANTHER" id="PTHR33371">
    <property type="entry name" value="INTERMEMBRANE PHOSPHOLIPID TRANSPORT SYSTEM BINDING PROTEIN MLAD-RELATED"/>
    <property type="match status" value="1"/>
</dbReference>
<evidence type="ECO:0000313" key="5">
    <source>
        <dbReference type="EMBL" id="MDV6312040.1"/>
    </source>
</evidence>
<evidence type="ECO:0000259" key="3">
    <source>
        <dbReference type="Pfam" id="PF02470"/>
    </source>
</evidence>
<dbReference type="InterPro" id="IPR003399">
    <property type="entry name" value="Mce/MlaD"/>
</dbReference>
<feature type="domain" description="Mce/MlaD" evidence="3">
    <location>
        <begin position="48"/>
        <end position="115"/>
    </location>
</feature>
<dbReference type="EMBL" id="JAWLKH010000007">
    <property type="protein sequence ID" value="MDV6312040.1"/>
    <property type="molecule type" value="Genomic_DNA"/>
</dbReference>
<gene>
    <name evidence="4" type="ORF">R3P94_12615</name>
    <name evidence="5" type="ORF">R3Q15_09080</name>
</gene>
<feature type="region of interest" description="Disordered" evidence="1">
    <location>
        <begin position="123"/>
        <end position="195"/>
    </location>
</feature>
<name>A0AAE4R807_9ACTN</name>
<accession>A0AAE4R807</accession>
<dbReference type="Proteomes" id="UP001185922">
    <property type="component" value="Unassembled WGS sequence"/>
</dbReference>
<dbReference type="PANTHER" id="PTHR33371:SF4">
    <property type="entry name" value="INTERMEMBRANE PHOSPHOLIPID TRANSPORT SYSTEM BINDING PROTEIN MLAD"/>
    <property type="match status" value="1"/>
</dbReference>
<evidence type="ECO:0000256" key="2">
    <source>
        <dbReference type="SAM" id="Phobius"/>
    </source>
</evidence>
<dbReference type="Proteomes" id="UP001185779">
    <property type="component" value="Unassembled WGS sequence"/>
</dbReference>
<dbReference type="InterPro" id="IPR052336">
    <property type="entry name" value="MlaD_Phospholipid_Transporter"/>
</dbReference>
<keyword evidence="2" id="KW-0472">Membrane</keyword>
<reference evidence="5 6" key="1">
    <citation type="submission" date="2023-10" db="EMBL/GenBank/DDBJ databases">
        <title>Development of a sustainable strategy for remediation of hydrocarbon-contaminated territories based on the waste exchange concept.</title>
        <authorList>
            <person name="Krivoruchko A."/>
        </authorList>
    </citation>
    <scope>NUCLEOTIDE SEQUENCE</scope>
    <source>
        <strain evidence="4 6">IEGM 1266</strain>
        <strain evidence="5">IEGM 1279</strain>
    </source>
</reference>
<dbReference type="EMBL" id="JAWLKI010000012">
    <property type="protein sequence ID" value="MDV6308148.1"/>
    <property type="molecule type" value="Genomic_DNA"/>
</dbReference>
<dbReference type="AlphaFoldDB" id="A0AAE4R807"/>
<keyword evidence="2" id="KW-1133">Transmembrane helix</keyword>
<evidence type="ECO:0000313" key="4">
    <source>
        <dbReference type="EMBL" id="MDV6308148.1"/>
    </source>
</evidence>
<evidence type="ECO:0000313" key="6">
    <source>
        <dbReference type="Proteomes" id="UP001185779"/>
    </source>
</evidence>
<comment type="caution">
    <text evidence="5">The sequence shown here is derived from an EMBL/GenBank/DDBJ whole genome shotgun (WGS) entry which is preliminary data.</text>
</comment>
<keyword evidence="6" id="KW-1185">Reference proteome</keyword>